<feature type="domain" description="Lytic transglycosylase superhelical linker" evidence="6">
    <location>
        <begin position="438"/>
        <end position="501"/>
    </location>
</feature>
<feature type="signal peptide" evidence="4">
    <location>
        <begin position="1"/>
        <end position="21"/>
    </location>
</feature>
<comment type="caution">
    <text evidence="7">The sequence shown here is derived from an EMBL/GenBank/DDBJ whole genome shotgun (WGS) entry which is preliminary data.</text>
</comment>
<organism evidence="7 8">
    <name type="scientific">Exercitatus varius</name>
    <dbReference type="NCBI Taxonomy" id="67857"/>
    <lineage>
        <taxon>Bacteria</taxon>
        <taxon>Pseudomonadati</taxon>
        <taxon>Pseudomonadota</taxon>
        <taxon>Gammaproteobacteria</taxon>
        <taxon>Pasteurellales</taxon>
        <taxon>Pasteurellaceae</taxon>
        <taxon>Exercitatus</taxon>
    </lineage>
</organism>
<evidence type="ECO:0000259" key="5">
    <source>
        <dbReference type="Pfam" id="PF01464"/>
    </source>
</evidence>
<evidence type="ECO:0000256" key="2">
    <source>
        <dbReference type="ARBA" id="ARBA00022729"/>
    </source>
</evidence>
<dbReference type="InterPro" id="IPR037061">
    <property type="entry name" value="Lytic_TGlycoase_superhlx_L_sf"/>
</dbReference>
<dbReference type="Gene3D" id="1.10.530.10">
    <property type="match status" value="1"/>
</dbReference>
<dbReference type="InterPro" id="IPR000189">
    <property type="entry name" value="Transglyc_AS"/>
</dbReference>
<evidence type="ECO:0000256" key="1">
    <source>
        <dbReference type="ARBA" id="ARBA00007734"/>
    </source>
</evidence>
<protein>
    <submittedName>
        <fullName evidence="7">Transglycosylase SLT domain-containing protein</fullName>
    </submittedName>
</protein>
<dbReference type="PANTHER" id="PTHR37423:SF5">
    <property type="entry name" value="SOLUBLE LYTIC MUREIN TRANSGLYCOSYLASE"/>
    <property type="match status" value="1"/>
</dbReference>
<dbReference type="PROSITE" id="PS00922">
    <property type="entry name" value="TRANSGLYCOSYLASE"/>
    <property type="match status" value="1"/>
</dbReference>
<dbReference type="GO" id="GO:0042597">
    <property type="term" value="C:periplasmic space"/>
    <property type="evidence" value="ECO:0007669"/>
    <property type="project" value="InterPro"/>
</dbReference>
<dbReference type="SUPFAM" id="SSF53955">
    <property type="entry name" value="Lysozyme-like"/>
    <property type="match status" value="1"/>
</dbReference>
<dbReference type="InterPro" id="IPR012289">
    <property type="entry name" value="Lytic_TGlycosylase_superhlx_L"/>
</dbReference>
<dbReference type="EMBL" id="JARQTW010000007">
    <property type="protein sequence ID" value="MDG2949481.1"/>
    <property type="molecule type" value="Genomic_DNA"/>
</dbReference>
<dbReference type="AlphaFoldDB" id="A0AAW6Q9S3"/>
<dbReference type="Pfam" id="PF14718">
    <property type="entry name" value="SLT_L"/>
    <property type="match status" value="1"/>
</dbReference>
<dbReference type="Gene3D" id="1.10.1240.20">
    <property type="entry name" value="Lytic transglycosylase, superhelical linker domain"/>
    <property type="match status" value="1"/>
</dbReference>
<name>A0AAW6Q9S3_9PAST</name>
<dbReference type="InterPro" id="IPR008258">
    <property type="entry name" value="Transglycosylase_SLT_dom_1"/>
</dbReference>
<comment type="similarity">
    <text evidence="1">Belongs to the transglycosylase Slt family.</text>
</comment>
<dbReference type="SUPFAM" id="SSF48435">
    <property type="entry name" value="Bacterial muramidases"/>
    <property type="match status" value="1"/>
</dbReference>
<dbReference type="Pfam" id="PF01464">
    <property type="entry name" value="SLT"/>
    <property type="match status" value="1"/>
</dbReference>
<gene>
    <name evidence="7" type="ORF">P7M15_02915</name>
</gene>
<dbReference type="InterPro" id="IPR023346">
    <property type="entry name" value="Lysozyme-like_dom_sf"/>
</dbReference>
<dbReference type="RefSeq" id="WP_317476716.1">
    <property type="nucleotide sequence ID" value="NZ_JARQTW010000007.1"/>
</dbReference>
<sequence length="673" mass="76852">MKLSTLSVALLTSVISFSAGADLTQQRATYQKIGELLSISQSEPTRNLAKILLAQIKDYPLYPYAQYQLLNADKDNLSLSDIEAYQQANPTLPFANRLKKEWVRSLQEKQDWQTILANGANLPLDMGSQCILVQAKANSLPNSQDKTNEKTSEKSPALTPKLPQEDLTVLWLTGSSLPSQCDALLNQWHEQGGLTPELARQRAVMAFEQGNGTLLSHLQNQLKDEKNQRWVADLRALLASPQKLTDEDNRFYIDIIPNKPLEKRVLLAIFPAYVKTLTEEQVKDPTKYFEKFETWAKSFELTPSQVNDWKKLYLAQFFDSENAEFKAWRDQQLPTLKDEKLTERRIRMAIREKTATADWLNLLSESTRQKDEWQYWLAKNSDAEKSKQILTALSKTRGFYGMLAAYELGQPYKPTMETLRESTTEGQNPLAKVEQEFAAPLARIAELRALNNTASMYSEWKTLMDAASFEQKLRLAQYAEKQGWYDLSVEATIQAKAWDYVSLRLPNAYPDLFDLHLNGKKIHRTFAMAIARQESAWRPNVVSSANARGLMQLLPATAKLTATRAQLPYNNESQLFEPFNNIMLGTAHLQELQNKYGDNRILIAAAYNAGAERVDKWLAKANNRLSMAEFVASIPFFETRGYVQNVLTYDSYYQILQAQPQQLFSKEESDRLY</sequence>
<dbReference type="GO" id="GO:0004553">
    <property type="term" value="F:hydrolase activity, hydrolyzing O-glycosyl compounds"/>
    <property type="evidence" value="ECO:0007669"/>
    <property type="project" value="InterPro"/>
</dbReference>
<feature type="region of interest" description="Disordered" evidence="3">
    <location>
        <begin position="139"/>
        <end position="159"/>
    </location>
</feature>
<proteinExistence type="inferred from homology"/>
<dbReference type="CDD" id="cd13401">
    <property type="entry name" value="Slt70-like"/>
    <property type="match status" value="1"/>
</dbReference>
<feature type="domain" description="Transglycosylase SLT" evidence="5">
    <location>
        <begin position="519"/>
        <end position="624"/>
    </location>
</feature>
<feature type="chain" id="PRO_5043499061" evidence="4">
    <location>
        <begin position="22"/>
        <end position="673"/>
    </location>
</feature>
<evidence type="ECO:0000313" key="7">
    <source>
        <dbReference type="EMBL" id="MDG2949481.1"/>
    </source>
</evidence>
<dbReference type="PANTHER" id="PTHR37423">
    <property type="entry name" value="SOLUBLE LYTIC MUREIN TRANSGLYCOSYLASE-RELATED"/>
    <property type="match status" value="1"/>
</dbReference>
<evidence type="ECO:0000313" key="8">
    <source>
        <dbReference type="Proteomes" id="UP001214976"/>
    </source>
</evidence>
<dbReference type="GO" id="GO:0000270">
    <property type="term" value="P:peptidoglycan metabolic process"/>
    <property type="evidence" value="ECO:0007669"/>
    <property type="project" value="InterPro"/>
</dbReference>
<dbReference type="InterPro" id="IPR008939">
    <property type="entry name" value="Lytic_TGlycosylase_superhlx_U"/>
</dbReference>
<dbReference type="GO" id="GO:0008933">
    <property type="term" value="F:peptidoglycan lytic transglycosylase activity"/>
    <property type="evidence" value="ECO:0007669"/>
    <property type="project" value="InterPro"/>
</dbReference>
<evidence type="ECO:0000259" key="6">
    <source>
        <dbReference type="Pfam" id="PF14718"/>
    </source>
</evidence>
<dbReference type="GO" id="GO:0016020">
    <property type="term" value="C:membrane"/>
    <property type="evidence" value="ECO:0007669"/>
    <property type="project" value="InterPro"/>
</dbReference>
<evidence type="ECO:0000256" key="4">
    <source>
        <dbReference type="SAM" id="SignalP"/>
    </source>
</evidence>
<dbReference type="Pfam" id="PF00760">
    <property type="entry name" value="Cucumo_coat"/>
    <property type="match status" value="1"/>
</dbReference>
<accession>A0AAW6Q9S3</accession>
<dbReference type="Proteomes" id="UP001214976">
    <property type="component" value="Unassembled WGS sequence"/>
</dbReference>
<reference evidence="7" key="1">
    <citation type="submission" date="2023-03" db="EMBL/GenBank/DDBJ databases">
        <title>Classification of Bisgaard taxon 6 and taxon 10 as Exercitatus varius gen. nov., spec. nov.</title>
        <authorList>
            <person name="Christensen H."/>
        </authorList>
    </citation>
    <scope>NUCLEOTIDE SEQUENCE</scope>
    <source>
        <strain evidence="7">86116</strain>
    </source>
</reference>
<dbReference type="Gene3D" id="1.25.20.10">
    <property type="entry name" value="Bacterial muramidases"/>
    <property type="match status" value="1"/>
</dbReference>
<keyword evidence="2 4" id="KW-0732">Signal</keyword>
<evidence type="ECO:0000256" key="3">
    <source>
        <dbReference type="SAM" id="MobiDB-lite"/>
    </source>
</evidence>